<evidence type="ECO:0000259" key="3">
    <source>
        <dbReference type="Pfam" id="PF07423"/>
    </source>
</evidence>
<protein>
    <submittedName>
        <fullName evidence="4">YrrS family protein</fullName>
    </submittedName>
</protein>
<keyword evidence="2" id="KW-0472">Membrane</keyword>
<feature type="compositionally biased region" description="Acidic residues" evidence="1">
    <location>
        <begin position="80"/>
        <end position="98"/>
    </location>
</feature>
<evidence type="ECO:0000313" key="4">
    <source>
        <dbReference type="EMBL" id="MFC5591090.1"/>
    </source>
</evidence>
<name>A0ABW0TQB2_9BACL</name>
<keyword evidence="2" id="KW-0812">Transmembrane</keyword>
<evidence type="ECO:0000256" key="2">
    <source>
        <dbReference type="SAM" id="Phobius"/>
    </source>
</evidence>
<feature type="transmembrane region" description="Helical" evidence="2">
    <location>
        <begin position="23"/>
        <end position="44"/>
    </location>
</feature>
<keyword evidence="5" id="KW-1185">Reference proteome</keyword>
<sequence>MAQEEPNFSRTRRKKRRNRSNRILNLLIGIVVLLIIVVATSIILQGGEDQADEDAVADQTVTEDNANTEEQAPTGNVTDEHDEDGNDLQLENDPEIGNEENRQPEEDNTHSPGTVTIVPSEDKVIKETVIDTSWQPIGTTQTGEHISSYDGKSVDWEEKKKALAYATGLPYDSMIFWKIKNGGGPQQSVGIVSSRDNEKKYRVYLEWVDEKGWKPVKMDVLTTLDFDY</sequence>
<comment type="caution">
    <text evidence="4">The sequence shown here is derived from an EMBL/GenBank/DDBJ whole genome shotgun (WGS) entry which is preliminary data.</text>
</comment>
<gene>
    <name evidence="4" type="ORF">ACFPRA_19605</name>
</gene>
<dbReference type="RefSeq" id="WP_381438440.1">
    <property type="nucleotide sequence ID" value="NZ_JBHSNO010000015.1"/>
</dbReference>
<dbReference type="EMBL" id="JBHSNO010000015">
    <property type="protein sequence ID" value="MFC5591090.1"/>
    <property type="molecule type" value="Genomic_DNA"/>
</dbReference>
<feature type="region of interest" description="Disordered" evidence="1">
    <location>
        <begin position="63"/>
        <end position="116"/>
    </location>
</feature>
<dbReference type="InterPro" id="IPR009988">
    <property type="entry name" value="DUF1510"/>
</dbReference>
<evidence type="ECO:0000313" key="5">
    <source>
        <dbReference type="Proteomes" id="UP001596109"/>
    </source>
</evidence>
<dbReference type="Pfam" id="PF07423">
    <property type="entry name" value="DUF1510"/>
    <property type="match status" value="1"/>
</dbReference>
<reference evidence="5" key="1">
    <citation type="journal article" date="2019" name="Int. J. Syst. Evol. Microbiol.">
        <title>The Global Catalogue of Microorganisms (GCM) 10K type strain sequencing project: providing services to taxonomists for standard genome sequencing and annotation.</title>
        <authorList>
            <consortium name="The Broad Institute Genomics Platform"/>
            <consortium name="The Broad Institute Genome Sequencing Center for Infectious Disease"/>
            <person name="Wu L."/>
            <person name="Ma J."/>
        </authorList>
    </citation>
    <scope>NUCLEOTIDE SEQUENCE [LARGE SCALE GENOMIC DNA]</scope>
    <source>
        <strain evidence="5">CGMCC 4.1434</strain>
    </source>
</reference>
<feature type="compositionally biased region" description="Polar residues" evidence="1">
    <location>
        <begin position="63"/>
        <end position="77"/>
    </location>
</feature>
<feature type="domain" description="DUF1510" evidence="3">
    <location>
        <begin position="130"/>
        <end position="221"/>
    </location>
</feature>
<organism evidence="4 5">
    <name type="scientific">Sporosarcina soli</name>
    <dbReference type="NCBI Taxonomy" id="334736"/>
    <lineage>
        <taxon>Bacteria</taxon>
        <taxon>Bacillati</taxon>
        <taxon>Bacillota</taxon>
        <taxon>Bacilli</taxon>
        <taxon>Bacillales</taxon>
        <taxon>Caryophanaceae</taxon>
        <taxon>Sporosarcina</taxon>
    </lineage>
</organism>
<evidence type="ECO:0000256" key="1">
    <source>
        <dbReference type="SAM" id="MobiDB-lite"/>
    </source>
</evidence>
<dbReference type="Proteomes" id="UP001596109">
    <property type="component" value="Unassembled WGS sequence"/>
</dbReference>
<proteinExistence type="predicted"/>
<accession>A0ABW0TQB2</accession>
<keyword evidence="2" id="KW-1133">Transmembrane helix</keyword>
<feature type="compositionally biased region" description="Basic and acidic residues" evidence="1">
    <location>
        <begin position="99"/>
        <end position="109"/>
    </location>
</feature>